<keyword evidence="2" id="KW-0677">Repeat</keyword>
<feature type="non-terminal residue" evidence="5">
    <location>
        <position position="777"/>
    </location>
</feature>
<evidence type="ECO:0000313" key="6">
    <source>
        <dbReference type="Proteomes" id="UP001303160"/>
    </source>
</evidence>
<dbReference type="InterPro" id="IPR056884">
    <property type="entry name" value="NPHP3-like_N"/>
</dbReference>
<accession>A0AAN7AUE5</accession>
<protein>
    <recommendedName>
        <fullName evidence="7">DUF676 domain-containing protein</fullName>
    </recommendedName>
</protein>
<feature type="domain" description="Nephrocystin 3-like N-terminal" evidence="4">
    <location>
        <begin position="288"/>
        <end position="452"/>
    </location>
</feature>
<evidence type="ECO:0008006" key="7">
    <source>
        <dbReference type="Google" id="ProtNLM"/>
    </source>
</evidence>
<name>A0AAN7AUE5_9PEZI</name>
<dbReference type="SUPFAM" id="SSF52540">
    <property type="entry name" value="P-loop containing nucleoside triphosphate hydrolases"/>
    <property type="match status" value="1"/>
</dbReference>
<dbReference type="InterPro" id="IPR029058">
    <property type="entry name" value="AB_hydrolase_fold"/>
</dbReference>
<dbReference type="SUPFAM" id="SSF53474">
    <property type="entry name" value="alpha/beta-Hydrolases"/>
    <property type="match status" value="1"/>
</dbReference>
<evidence type="ECO:0000313" key="5">
    <source>
        <dbReference type="EMBL" id="KAK4199524.1"/>
    </source>
</evidence>
<proteinExistence type="inferred from homology"/>
<keyword evidence="6" id="KW-1185">Reference proteome</keyword>
<dbReference type="PANTHER" id="PTHR10039:SF14">
    <property type="entry name" value="NACHT DOMAIN-CONTAINING PROTEIN"/>
    <property type="match status" value="1"/>
</dbReference>
<evidence type="ECO:0000259" key="4">
    <source>
        <dbReference type="Pfam" id="PF24883"/>
    </source>
</evidence>
<dbReference type="AlphaFoldDB" id="A0AAN7AUE5"/>
<dbReference type="Proteomes" id="UP001303160">
    <property type="component" value="Unassembled WGS sequence"/>
</dbReference>
<comment type="similarity">
    <text evidence="1">Belongs to the putative lipase ROG1 family.</text>
</comment>
<evidence type="ECO:0000259" key="3">
    <source>
        <dbReference type="Pfam" id="PF05057"/>
    </source>
</evidence>
<organism evidence="5 6">
    <name type="scientific">Triangularia verruculosa</name>
    <dbReference type="NCBI Taxonomy" id="2587418"/>
    <lineage>
        <taxon>Eukaryota</taxon>
        <taxon>Fungi</taxon>
        <taxon>Dikarya</taxon>
        <taxon>Ascomycota</taxon>
        <taxon>Pezizomycotina</taxon>
        <taxon>Sordariomycetes</taxon>
        <taxon>Sordariomycetidae</taxon>
        <taxon>Sordariales</taxon>
        <taxon>Podosporaceae</taxon>
        <taxon>Triangularia</taxon>
    </lineage>
</organism>
<evidence type="ECO:0000256" key="1">
    <source>
        <dbReference type="ARBA" id="ARBA00007920"/>
    </source>
</evidence>
<evidence type="ECO:0000256" key="2">
    <source>
        <dbReference type="ARBA" id="ARBA00022737"/>
    </source>
</evidence>
<sequence length="777" mass="89498">IIMVAGLGGHYLGTWEADVDGTVWPRDLLREHIDDKIEMRVFSFHYNTTLRGTTSKAGIRDHAHDLLSKLYDQREDDQYVKLRYLVFVGHSLGGMIIKRAITAARDNRKYRSIWEASIGVMFFATPHNGLNRDAWEAFATRILKLDAPGEGVEPSKNMLKELNINSNALRQITHDFWPVQKDMGFVTFSEDEPLEGLEDLLVERVYALSSPHADDHQMLSGDHVSLCKFGREELDYFYPVAAGIESLLKKVTEPIGLDKIKDRSKSALYSLGRDDYHSYFLDKKPTKGTCRWITTRPEVRAWKNRTSEKPNLWIRGPSGSGKSFLARQMINQFSQNDVVHCFLSAAARDRSDLEALLRSTLQQILRLIPELIEKFLTPVFEQFNEHSKWTLQILEAIWPEAVAEVTALKPLAMVVEGFDELKKECQDGFLECLERFKEKSKNSENLRLLVISGQDPELDAKLSQDEFDSYTVTPEDVREDMRKTVKKKLKSRRGKGLSRKYKDNLESLCQSIVEKSRGSYRWATMAADELTPNSRDGDATLESLPQDLPGLHLYRLRRLNKNINHLDRKFIRQALIWACFQCGGLKEGEFNIGQAMGIALDMAPSHDVASHEWKRFALENVKAKLNRHCGQMIEIRDGRLELVHESLKMVSCLETLKDDRVCRELIPDEETAHAVLAEICITFLTMSCFEDPGPEIDPDRKHVWESKVRARLQEHEFLRYAVLHWQTHLGNAGESWPDDNFEADQRRKWLDGKNTGYGKTWREVWWFLTQGPVRDYP</sequence>
<reference evidence="5" key="2">
    <citation type="submission" date="2023-05" db="EMBL/GenBank/DDBJ databases">
        <authorList>
            <consortium name="Lawrence Berkeley National Laboratory"/>
            <person name="Steindorff A."/>
            <person name="Hensen N."/>
            <person name="Bonometti L."/>
            <person name="Westerberg I."/>
            <person name="Brannstrom I.O."/>
            <person name="Guillou S."/>
            <person name="Cros-Aarteil S."/>
            <person name="Calhoun S."/>
            <person name="Haridas S."/>
            <person name="Kuo A."/>
            <person name="Mondo S."/>
            <person name="Pangilinan J."/>
            <person name="Riley R."/>
            <person name="Labutti K."/>
            <person name="Andreopoulos B."/>
            <person name="Lipzen A."/>
            <person name="Chen C."/>
            <person name="Yanf M."/>
            <person name="Daum C."/>
            <person name="Ng V."/>
            <person name="Clum A."/>
            <person name="Ohm R."/>
            <person name="Martin F."/>
            <person name="Silar P."/>
            <person name="Natvig D."/>
            <person name="Lalanne C."/>
            <person name="Gautier V."/>
            <person name="Ament-Velasquez S.L."/>
            <person name="Kruys A."/>
            <person name="Hutchinson M.I."/>
            <person name="Powell A.J."/>
            <person name="Barry K."/>
            <person name="Miller A.N."/>
            <person name="Grigoriev I.V."/>
            <person name="Debuchy R."/>
            <person name="Gladieux P."/>
            <person name="Thoren M.H."/>
            <person name="Johannesson H."/>
        </authorList>
    </citation>
    <scope>NUCLEOTIDE SEQUENCE</scope>
    <source>
        <strain evidence="5">CBS 315.58</strain>
    </source>
</reference>
<dbReference type="InterPro" id="IPR007751">
    <property type="entry name" value="DUF676_lipase-like"/>
</dbReference>
<reference evidence="5" key="1">
    <citation type="journal article" date="2023" name="Mol. Phylogenet. Evol.">
        <title>Genome-scale phylogeny and comparative genomics of the fungal order Sordariales.</title>
        <authorList>
            <person name="Hensen N."/>
            <person name="Bonometti L."/>
            <person name="Westerberg I."/>
            <person name="Brannstrom I.O."/>
            <person name="Guillou S."/>
            <person name="Cros-Aarteil S."/>
            <person name="Calhoun S."/>
            <person name="Haridas S."/>
            <person name="Kuo A."/>
            <person name="Mondo S."/>
            <person name="Pangilinan J."/>
            <person name="Riley R."/>
            <person name="LaButti K."/>
            <person name="Andreopoulos B."/>
            <person name="Lipzen A."/>
            <person name="Chen C."/>
            <person name="Yan M."/>
            <person name="Daum C."/>
            <person name="Ng V."/>
            <person name="Clum A."/>
            <person name="Steindorff A."/>
            <person name="Ohm R.A."/>
            <person name="Martin F."/>
            <person name="Silar P."/>
            <person name="Natvig D.O."/>
            <person name="Lalanne C."/>
            <person name="Gautier V."/>
            <person name="Ament-Velasquez S.L."/>
            <person name="Kruys A."/>
            <person name="Hutchinson M.I."/>
            <person name="Powell A.J."/>
            <person name="Barry K."/>
            <person name="Miller A.N."/>
            <person name="Grigoriev I.V."/>
            <person name="Debuchy R."/>
            <person name="Gladieux P."/>
            <person name="Hiltunen Thoren M."/>
            <person name="Johannesson H."/>
        </authorList>
    </citation>
    <scope>NUCLEOTIDE SEQUENCE</scope>
    <source>
        <strain evidence="5">CBS 315.58</strain>
    </source>
</reference>
<comment type="caution">
    <text evidence="5">The sequence shown here is derived from an EMBL/GenBank/DDBJ whole genome shotgun (WGS) entry which is preliminary data.</text>
</comment>
<dbReference type="PANTHER" id="PTHR10039">
    <property type="entry name" value="AMELOGENIN"/>
    <property type="match status" value="1"/>
</dbReference>
<dbReference type="Pfam" id="PF24883">
    <property type="entry name" value="NPHP3_N"/>
    <property type="match status" value="1"/>
</dbReference>
<feature type="domain" description="DUF676" evidence="3">
    <location>
        <begin position="2"/>
        <end position="130"/>
    </location>
</feature>
<gene>
    <name evidence="5" type="ORF">QBC40DRAFT_153488</name>
</gene>
<dbReference type="EMBL" id="MU863931">
    <property type="protein sequence ID" value="KAK4199524.1"/>
    <property type="molecule type" value="Genomic_DNA"/>
</dbReference>
<dbReference type="Gene3D" id="3.40.50.1820">
    <property type="entry name" value="alpha/beta hydrolase"/>
    <property type="match status" value="1"/>
</dbReference>
<dbReference type="Gene3D" id="3.40.50.300">
    <property type="entry name" value="P-loop containing nucleotide triphosphate hydrolases"/>
    <property type="match status" value="1"/>
</dbReference>
<feature type="non-terminal residue" evidence="5">
    <location>
        <position position="1"/>
    </location>
</feature>
<dbReference type="Pfam" id="PF05057">
    <property type="entry name" value="DUF676"/>
    <property type="match status" value="1"/>
</dbReference>
<dbReference type="InterPro" id="IPR027417">
    <property type="entry name" value="P-loop_NTPase"/>
</dbReference>